<dbReference type="OrthoDB" id="146245at2"/>
<evidence type="ECO:0000313" key="2">
    <source>
        <dbReference type="Proteomes" id="UP000184526"/>
    </source>
</evidence>
<gene>
    <name evidence="1" type="ORF">SAMN02745196_01091</name>
</gene>
<organism evidence="1 2">
    <name type="scientific">Clostridium collagenovorans DSM 3089</name>
    <dbReference type="NCBI Taxonomy" id="1121306"/>
    <lineage>
        <taxon>Bacteria</taxon>
        <taxon>Bacillati</taxon>
        <taxon>Bacillota</taxon>
        <taxon>Clostridia</taxon>
        <taxon>Eubacteriales</taxon>
        <taxon>Clostridiaceae</taxon>
        <taxon>Clostridium</taxon>
    </lineage>
</organism>
<sequence>MDLIYKFKDITEENITKWYSLSGDEFCNMKPYTLDEKLSIEKEILYSIDGSFGTLNEFPEEEEKRKKWVKDFTSLIESQFRGISILDEELKDYFLSSGIGEAIKKFLCRAVKEEETLTIENIMQAMKNFIVMNIIQLILGKDVEVTESAYAYSMLYPYTDNYLDDPLLNSNMKTKINERLYKKLKGEEISSNNIYEDKLFSLVDNIESQYSREAFEEVFESLVLIHEAQVRSLIQQENIIPFQNDIISISFSKGGTSVLADGYLVAGELSENAIRFLLGYGVVLQLGDDIQDIKSDKLSNSNTIFSILAGKYNLEALTNKLFRFIDNLVSIDLQSMDFEKKELMTKFIRENSFLLVLYSVCRSKTYFERRYIKELERYLPVRVKFLKMVDKKIKKQSKRFKKNFSEEDFKLICKYLEE</sequence>
<protein>
    <submittedName>
        <fullName evidence="1">Uncharacterized protein</fullName>
    </submittedName>
</protein>
<dbReference type="Proteomes" id="UP000184526">
    <property type="component" value="Unassembled WGS sequence"/>
</dbReference>
<name>A0A1M5V3T4_9CLOT</name>
<dbReference type="AlphaFoldDB" id="A0A1M5V3T4"/>
<proteinExistence type="predicted"/>
<evidence type="ECO:0000313" key="1">
    <source>
        <dbReference type="EMBL" id="SHH69937.1"/>
    </source>
</evidence>
<dbReference type="EMBL" id="FQXP01000004">
    <property type="protein sequence ID" value="SHH69937.1"/>
    <property type="molecule type" value="Genomic_DNA"/>
</dbReference>
<keyword evidence="2" id="KW-1185">Reference proteome</keyword>
<dbReference type="RefSeq" id="WP_072830848.1">
    <property type="nucleotide sequence ID" value="NZ_FQXP01000004.1"/>
</dbReference>
<accession>A0A1M5V3T4</accession>
<reference evidence="1 2" key="1">
    <citation type="submission" date="2016-11" db="EMBL/GenBank/DDBJ databases">
        <authorList>
            <person name="Jaros S."/>
            <person name="Januszkiewicz K."/>
            <person name="Wedrychowicz H."/>
        </authorList>
    </citation>
    <scope>NUCLEOTIDE SEQUENCE [LARGE SCALE GENOMIC DNA]</scope>
    <source>
        <strain evidence="1 2">DSM 3089</strain>
    </source>
</reference>
<dbReference type="STRING" id="1121306.SAMN02745196_01091"/>